<proteinExistence type="predicted"/>
<dbReference type="ExpressionAtlas" id="B9HUW1">
    <property type="expression patterns" value="baseline and differential"/>
</dbReference>
<gene>
    <name evidence="3" type="ORF">POPTR_010G231200</name>
</gene>
<organism evidence="3 4">
    <name type="scientific">Populus trichocarpa</name>
    <name type="common">Western balsam poplar</name>
    <name type="synonym">Populus balsamifera subsp. trichocarpa</name>
    <dbReference type="NCBI Taxonomy" id="3694"/>
    <lineage>
        <taxon>Eukaryota</taxon>
        <taxon>Viridiplantae</taxon>
        <taxon>Streptophyta</taxon>
        <taxon>Embryophyta</taxon>
        <taxon>Tracheophyta</taxon>
        <taxon>Spermatophyta</taxon>
        <taxon>Magnoliopsida</taxon>
        <taxon>eudicotyledons</taxon>
        <taxon>Gunneridae</taxon>
        <taxon>Pentapetalae</taxon>
        <taxon>rosids</taxon>
        <taxon>fabids</taxon>
        <taxon>Malpighiales</taxon>
        <taxon>Salicaceae</taxon>
        <taxon>Saliceae</taxon>
        <taxon>Populus</taxon>
    </lineage>
</organism>
<feature type="domain" description="Disease resistance protein Roq1-like winged-helix" evidence="2">
    <location>
        <begin position="10"/>
        <end position="68"/>
    </location>
</feature>
<evidence type="ECO:0000313" key="4">
    <source>
        <dbReference type="Proteomes" id="UP000006729"/>
    </source>
</evidence>
<dbReference type="PANTHER" id="PTHR11017">
    <property type="entry name" value="LEUCINE-RICH REPEAT-CONTAINING PROTEIN"/>
    <property type="match status" value="1"/>
</dbReference>
<evidence type="ECO:0000256" key="1">
    <source>
        <dbReference type="ARBA" id="ARBA00022737"/>
    </source>
</evidence>
<dbReference type="AlphaFoldDB" id="B9HUW1"/>
<sequence length="184" mass="21085">MIKQKLYHAFSLIQTEYIIEILYGLGFFSEIDINFLVDSSLLTINNSNQLEMHGLLRDMGREVVCELSPNHPGKHGRIWLPKDVQGVLNNQTVRIKSVCLVRSCTQTIFCLLYQLFREFTNFFSGWIIFHTIIGDTSAILNCFQLTEVVAGLALDVHFTSKSLPLSRMRYLNLLLIDEVNLTGR</sequence>
<evidence type="ECO:0000259" key="2">
    <source>
        <dbReference type="Pfam" id="PF23282"/>
    </source>
</evidence>
<dbReference type="GO" id="GO:0006952">
    <property type="term" value="P:defense response"/>
    <property type="evidence" value="ECO:0007669"/>
    <property type="project" value="InterPro"/>
</dbReference>
<dbReference type="EMBL" id="CM009299">
    <property type="protein sequence ID" value="PNT18255.1"/>
    <property type="molecule type" value="Genomic_DNA"/>
</dbReference>
<name>B9HUW1_POPTR</name>
<accession>B9HUW1</accession>
<dbReference type="InterPro" id="IPR044974">
    <property type="entry name" value="Disease_R_plants"/>
</dbReference>
<reference evidence="3 4" key="1">
    <citation type="journal article" date="2006" name="Science">
        <title>The genome of black cottonwood, Populus trichocarpa (Torr. &amp; Gray).</title>
        <authorList>
            <person name="Tuskan G.A."/>
            <person name="Difazio S."/>
            <person name="Jansson S."/>
            <person name="Bohlmann J."/>
            <person name="Grigoriev I."/>
            <person name="Hellsten U."/>
            <person name="Putnam N."/>
            <person name="Ralph S."/>
            <person name="Rombauts S."/>
            <person name="Salamov A."/>
            <person name="Schein J."/>
            <person name="Sterck L."/>
            <person name="Aerts A."/>
            <person name="Bhalerao R.R."/>
            <person name="Bhalerao R.P."/>
            <person name="Blaudez D."/>
            <person name="Boerjan W."/>
            <person name="Brun A."/>
            <person name="Brunner A."/>
            <person name="Busov V."/>
            <person name="Campbell M."/>
            <person name="Carlson J."/>
            <person name="Chalot M."/>
            <person name="Chapman J."/>
            <person name="Chen G.L."/>
            <person name="Cooper D."/>
            <person name="Coutinho P.M."/>
            <person name="Couturier J."/>
            <person name="Covert S."/>
            <person name="Cronk Q."/>
            <person name="Cunningham R."/>
            <person name="Davis J."/>
            <person name="Degroeve S."/>
            <person name="Dejardin A."/>
            <person name="Depamphilis C."/>
            <person name="Detter J."/>
            <person name="Dirks B."/>
            <person name="Dubchak I."/>
            <person name="Duplessis S."/>
            <person name="Ehlting J."/>
            <person name="Ellis B."/>
            <person name="Gendler K."/>
            <person name="Goodstein D."/>
            <person name="Gribskov M."/>
            <person name="Grimwood J."/>
            <person name="Groover A."/>
            <person name="Gunter L."/>
            <person name="Hamberger B."/>
            <person name="Heinze B."/>
            <person name="Helariutta Y."/>
            <person name="Henrissat B."/>
            <person name="Holligan D."/>
            <person name="Holt R."/>
            <person name="Huang W."/>
            <person name="Islam-Faridi N."/>
            <person name="Jones S."/>
            <person name="Jones-Rhoades M."/>
            <person name="Jorgensen R."/>
            <person name="Joshi C."/>
            <person name="Kangasjarvi J."/>
            <person name="Karlsson J."/>
            <person name="Kelleher C."/>
            <person name="Kirkpatrick R."/>
            <person name="Kirst M."/>
            <person name="Kohler A."/>
            <person name="Kalluri U."/>
            <person name="Larimer F."/>
            <person name="Leebens-Mack J."/>
            <person name="Leple J.C."/>
            <person name="Locascio P."/>
            <person name="Lou Y."/>
            <person name="Lucas S."/>
            <person name="Martin F."/>
            <person name="Montanini B."/>
            <person name="Napoli C."/>
            <person name="Nelson D.R."/>
            <person name="Nelson C."/>
            <person name="Nieminen K."/>
            <person name="Nilsson O."/>
            <person name="Pereda V."/>
            <person name="Peter G."/>
            <person name="Philippe R."/>
            <person name="Pilate G."/>
            <person name="Poliakov A."/>
            <person name="Razumovskaya J."/>
            <person name="Richardson P."/>
            <person name="Rinaldi C."/>
            <person name="Ritland K."/>
            <person name="Rouze P."/>
            <person name="Ryaboy D."/>
            <person name="Schmutz J."/>
            <person name="Schrader J."/>
            <person name="Segerman B."/>
            <person name="Shin H."/>
            <person name="Siddiqui A."/>
            <person name="Sterky F."/>
            <person name="Terry A."/>
            <person name="Tsai C.J."/>
            <person name="Uberbacher E."/>
            <person name="Unneberg P."/>
            <person name="Vahala J."/>
            <person name="Wall K."/>
            <person name="Wessler S."/>
            <person name="Yang G."/>
            <person name="Yin T."/>
            <person name="Douglas C."/>
            <person name="Marra M."/>
            <person name="Sandberg G."/>
            <person name="Van de Peer Y."/>
            <person name="Rokhsar D."/>
        </authorList>
    </citation>
    <scope>NUCLEOTIDE SEQUENCE [LARGE SCALE GENOMIC DNA]</scope>
    <source>
        <strain evidence="4">cv. Nisqually</strain>
        <strain evidence="3">Nisqually-1</strain>
    </source>
</reference>
<dbReference type="EMBL" id="CM009299">
    <property type="protein sequence ID" value="PNT18256.1"/>
    <property type="molecule type" value="Genomic_DNA"/>
</dbReference>
<dbReference type="InParanoid" id="B9HUW1"/>
<evidence type="ECO:0000313" key="3">
    <source>
        <dbReference type="EMBL" id="PNT18255.1"/>
    </source>
</evidence>
<dbReference type="Gramene" id="Potri.010G231200.2.v4.1">
    <property type="protein sequence ID" value="Potri.010G231200.2.v4.1"/>
    <property type="gene ID" value="Potri.010G231200.v4.1"/>
</dbReference>
<dbReference type="Pfam" id="PF23282">
    <property type="entry name" value="WHD_ROQ1"/>
    <property type="match status" value="1"/>
</dbReference>
<keyword evidence="1" id="KW-0677">Repeat</keyword>
<dbReference type="PANTHER" id="PTHR11017:SF271">
    <property type="entry name" value="DISEASE RESISTANCE PROTEIN (TIR-NBS-LRR CLASS) FAMILY"/>
    <property type="match status" value="1"/>
</dbReference>
<reference evidence="3" key="2">
    <citation type="submission" date="2017-07" db="EMBL/GenBank/DDBJ databases">
        <title>WGS assembly of Populus trichocarpa.</title>
        <authorList>
            <person name="Tuskan G."/>
            <person name="Difazio S."/>
            <person name="Jansson S."/>
            <person name="Bohlmann J."/>
            <person name="Grigoriev I."/>
            <person name="Hellsten U."/>
            <person name="Putnam N."/>
            <person name="Ralph S."/>
            <person name="Rombauts S."/>
            <person name="Salamov A."/>
            <person name="Schein J."/>
            <person name="Sterck L."/>
            <person name="Aerts A."/>
            <person name="Bhalerao R."/>
            <person name="Bhalerao R."/>
            <person name="Blaudez D."/>
            <person name="Boerjan W."/>
            <person name="Brun A."/>
            <person name="Brunner A."/>
            <person name="Busov V."/>
            <person name="Campbell M."/>
            <person name="Carlson J."/>
            <person name="Chalot M."/>
            <person name="Chapman J."/>
            <person name="Chen G."/>
            <person name="Cooper D."/>
            <person name="Coutinho P."/>
            <person name="Couturier J."/>
            <person name="Covert S."/>
            <person name="Cronk Q."/>
            <person name="Cunningham R."/>
            <person name="Davis J."/>
            <person name="Degroeve S."/>
            <person name="Dejardin A."/>
            <person name="Depamphilis C."/>
            <person name="Detter J."/>
            <person name="Dirks B."/>
            <person name="Dubchak I."/>
            <person name="Duplessis S."/>
            <person name="Ehlting J."/>
            <person name="Ellis B."/>
            <person name="Gendler K."/>
            <person name="Goodstein D."/>
            <person name="Gribskov M."/>
            <person name="Grimwood J."/>
            <person name="Groover A."/>
            <person name="Gunter L."/>
            <person name="Hamberger B."/>
            <person name="Heinze B."/>
            <person name="Helariutta Y."/>
            <person name="Henrissat B."/>
            <person name="Holligan D."/>
            <person name="Holt R."/>
            <person name="Huang W."/>
            <person name="Islam-Faridi N."/>
            <person name="Jones S."/>
            <person name="Jones-Rhoades M."/>
            <person name="Jorgensen R."/>
            <person name="Joshi C."/>
            <person name="Kangasjarvi J."/>
            <person name="Karlsson J."/>
            <person name="Kelleher C."/>
            <person name="Kirkpatrick R."/>
            <person name="Kirst M."/>
            <person name="Kohler A."/>
            <person name="Kalluri U."/>
            <person name="Larimer F."/>
            <person name="Leebens-Mack J."/>
            <person name="Leple J."/>
            <person name="Locascio P."/>
            <person name="Lou Y."/>
            <person name="Lucas S."/>
            <person name="Martin F."/>
            <person name="Montanini B."/>
            <person name="Napoli C."/>
            <person name="Nelson D."/>
            <person name="Nelson C."/>
            <person name="Nieminen K."/>
            <person name="Nilsson O."/>
            <person name="Pereda V."/>
            <person name="Peter G."/>
            <person name="Philippe R."/>
            <person name="Pilate G."/>
            <person name="Poliakov A."/>
            <person name="Razumovskaya J."/>
            <person name="Richardson P."/>
            <person name="Rinaldi C."/>
            <person name="Ritland K."/>
            <person name="Rouze P."/>
            <person name="Ryaboy D."/>
            <person name="Schmutz J."/>
            <person name="Schrader J."/>
            <person name="Segerman B."/>
            <person name="Shin H."/>
            <person name="Siddiqui A."/>
            <person name="Sterky F."/>
            <person name="Terry A."/>
            <person name="Tsai C."/>
            <person name="Uberbacher E."/>
            <person name="Unneberg P."/>
            <person name="Vahala J."/>
            <person name="Wall K."/>
            <person name="Wessler S."/>
            <person name="Yang G."/>
            <person name="Yin T."/>
            <person name="Douglas C."/>
            <person name="Marra M."/>
            <person name="Sandberg G."/>
            <person name="Van De Peer Y."/>
            <person name="Rokhsar D."/>
        </authorList>
    </citation>
    <scope>NUCLEOTIDE SEQUENCE</scope>
    <source>
        <strain evidence="3">Nisqually-1</strain>
    </source>
</reference>
<protein>
    <recommendedName>
        <fullName evidence="2">Disease resistance protein Roq1-like winged-helix domain-containing protein</fullName>
    </recommendedName>
</protein>
<keyword evidence="4" id="KW-1185">Reference proteome</keyword>
<dbReference type="InterPro" id="IPR058192">
    <property type="entry name" value="WHD_ROQ1-like"/>
</dbReference>
<dbReference type="Proteomes" id="UP000006729">
    <property type="component" value="Chromosome 10"/>
</dbReference>